<dbReference type="Gene3D" id="1.20.120.520">
    <property type="entry name" value="nmb1532 protein domain like"/>
    <property type="match status" value="1"/>
</dbReference>
<name>A0ABV7ESG7_9GAMM</name>
<proteinExistence type="predicted"/>
<dbReference type="InterPro" id="IPR012312">
    <property type="entry name" value="Hemerythrin-like"/>
</dbReference>
<gene>
    <name evidence="2" type="ORF">ACFOSU_11240</name>
</gene>
<dbReference type="Pfam" id="PF01814">
    <property type="entry name" value="Hemerythrin"/>
    <property type="match status" value="1"/>
</dbReference>
<keyword evidence="3" id="KW-1185">Reference proteome</keyword>
<sequence length="147" mass="16824">MKNIFEALRESHDKQRRLLAELTDTHGDTDKREGLYAAVKAELAHHAAAEERHFYVPLMEHDQTQEKARHSVAEHHEIDELIETLDATDYSSPGWLVSAKQLEHLVTHHLDEEEQEVFQQAGKVLGADAKTDLAAAYDRMMEDQRAD</sequence>
<feature type="domain" description="Hemerythrin-like" evidence="1">
    <location>
        <begin position="4"/>
        <end position="120"/>
    </location>
</feature>
<evidence type="ECO:0000313" key="3">
    <source>
        <dbReference type="Proteomes" id="UP001595462"/>
    </source>
</evidence>
<accession>A0ABV7ESG7</accession>
<dbReference type="PANTHER" id="PTHR35585:SF1">
    <property type="entry name" value="HHE DOMAIN PROTEIN (AFU_ORTHOLOGUE AFUA_4G00730)"/>
    <property type="match status" value="1"/>
</dbReference>
<dbReference type="RefSeq" id="WP_380689617.1">
    <property type="nucleotide sequence ID" value="NZ_JBHRSS010000004.1"/>
</dbReference>
<comment type="caution">
    <text evidence="2">The sequence shown here is derived from an EMBL/GenBank/DDBJ whole genome shotgun (WGS) entry which is preliminary data.</text>
</comment>
<evidence type="ECO:0000259" key="1">
    <source>
        <dbReference type="Pfam" id="PF01814"/>
    </source>
</evidence>
<protein>
    <submittedName>
        <fullName evidence="2">Hemerythrin domain-containing protein</fullName>
    </submittedName>
</protein>
<evidence type="ECO:0000313" key="2">
    <source>
        <dbReference type="EMBL" id="MFC3104461.1"/>
    </source>
</evidence>
<organism evidence="2 3">
    <name type="scientific">Salinisphaera aquimarina</name>
    <dbReference type="NCBI Taxonomy" id="2094031"/>
    <lineage>
        <taxon>Bacteria</taxon>
        <taxon>Pseudomonadati</taxon>
        <taxon>Pseudomonadota</taxon>
        <taxon>Gammaproteobacteria</taxon>
        <taxon>Salinisphaerales</taxon>
        <taxon>Salinisphaeraceae</taxon>
        <taxon>Salinisphaera</taxon>
    </lineage>
</organism>
<dbReference type="EMBL" id="JBHRSS010000004">
    <property type="protein sequence ID" value="MFC3104461.1"/>
    <property type="molecule type" value="Genomic_DNA"/>
</dbReference>
<dbReference type="Proteomes" id="UP001595462">
    <property type="component" value="Unassembled WGS sequence"/>
</dbReference>
<dbReference type="PANTHER" id="PTHR35585">
    <property type="entry name" value="HHE DOMAIN PROTEIN (AFU_ORTHOLOGUE AFUA_4G00730)"/>
    <property type="match status" value="1"/>
</dbReference>
<reference evidence="3" key="1">
    <citation type="journal article" date="2019" name="Int. J. Syst. Evol. Microbiol.">
        <title>The Global Catalogue of Microorganisms (GCM) 10K type strain sequencing project: providing services to taxonomists for standard genome sequencing and annotation.</title>
        <authorList>
            <consortium name="The Broad Institute Genomics Platform"/>
            <consortium name="The Broad Institute Genome Sequencing Center for Infectious Disease"/>
            <person name="Wu L."/>
            <person name="Ma J."/>
        </authorList>
    </citation>
    <scope>NUCLEOTIDE SEQUENCE [LARGE SCALE GENOMIC DNA]</scope>
    <source>
        <strain evidence="3">KCTC 52640</strain>
    </source>
</reference>